<evidence type="ECO:0000256" key="1">
    <source>
        <dbReference type="SAM" id="Phobius"/>
    </source>
</evidence>
<sequence length="394" mass="45723">MRIKRHWLYIFLTVALISFFGYQDVQEPLSYEFAPQFDGNDYEQLYLLLGNSDTAKDVIAPHPFSQRILVPLIASLLNTGSIIKDFQYVNLLFTLLSVWVIFELWRHLGFELKWFLAGFTWLLFHWTGIIRLNAFDPITVDVPLYCFQALFLLLVVKRNFVHLIWLAPLATIQKESFIALMCILLVYGLWHNKKTDEGFYKIPFIVAGLVLALLANYLVNAQFTPTESTRNALQMLAYQAKEAILNPFEMVRWLAALSMAFGPALFLTLRQYGATYRYDNTRNLLLIFSLTYFAFGILAGGDMTRIIYLGFPFIATWILFELKDLKTNQVLLIGLLSLPLMVIYKTIPDPAFYWDLWQSWYPEFAEKSMVLIVLGYVLLVWFILEKSFNPKPSA</sequence>
<dbReference type="STRING" id="1563681.BFP71_08685"/>
<dbReference type="Proteomes" id="UP000095552">
    <property type="component" value="Unassembled WGS sequence"/>
</dbReference>
<evidence type="ECO:0000313" key="2">
    <source>
        <dbReference type="EMBL" id="OEJ99638.1"/>
    </source>
</evidence>
<dbReference type="RefSeq" id="WP_069835100.1">
    <property type="nucleotide sequence ID" value="NZ_MDGQ01000005.1"/>
</dbReference>
<organism evidence="2 3">
    <name type="scientific">Roseivirga misakiensis</name>
    <dbReference type="NCBI Taxonomy" id="1563681"/>
    <lineage>
        <taxon>Bacteria</taxon>
        <taxon>Pseudomonadati</taxon>
        <taxon>Bacteroidota</taxon>
        <taxon>Cytophagia</taxon>
        <taxon>Cytophagales</taxon>
        <taxon>Roseivirgaceae</taxon>
        <taxon>Roseivirga</taxon>
    </lineage>
</organism>
<feature type="transmembrane region" description="Helical" evidence="1">
    <location>
        <begin position="329"/>
        <end position="347"/>
    </location>
</feature>
<feature type="transmembrane region" description="Helical" evidence="1">
    <location>
        <begin position="306"/>
        <end position="322"/>
    </location>
</feature>
<keyword evidence="3" id="KW-1185">Reference proteome</keyword>
<protein>
    <recommendedName>
        <fullName evidence="4">Glycosyltransferase RgtA/B/C/D-like domain-containing protein</fullName>
    </recommendedName>
</protein>
<feature type="transmembrane region" description="Helical" evidence="1">
    <location>
        <begin position="88"/>
        <end position="108"/>
    </location>
</feature>
<keyword evidence="1" id="KW-0472">Membrane</keyword>
<dbReference type="AlphaFoldDB" id="A0A1E5SKI3"/>
<gene>
    <name evidence="2" type="ORF">BFP71_08685</name>
</gene>
<evidence type="ECO:0008006" key="4">
    <source>
        <dbReference type="Google" id="ProtNLM"/>
    </source>
</evidence>
<feature type="transmembrane region" description="Helical" evidence="1">
    <location>
        <begin position="281"/>
        <end position="300"/>
    </location>
</feature>
<comment type="caution">
    <text evidence="2">The sequence shown here is derived from an EMBL/GenBank/DDBJ whole genome shotgun (WGS) entry which is preliminary data.</text>
</comment>
<keyword evidence="1" id="KW-1133">Transmembrane helix</keyword>
<feature type="transmembrane region" description="Helical" evidence="1">
    <location>
        <begin position="202"/>
        <end position="219"/>
    </location>
</feature>
<feature type="transmembrane region" description="Helical" evidence="1">
    <location>
        <begin position="172"/>
        <end position="190"/>
    </location>
</feature>
<feature type="transmembrane region" description="Helical" evidence="1">
    <location>
        <begin position="367"/>
        <end position="384"/>
    </location>
</feature>
<dbReference type="OrthoDB" id="923635at2"/>
<name>A0A1E5SKI3_9BACT</name>
<reference evidence="2 3" key="1">
    <citation type="submission" date="2016-08" db="EMBL/GenBank/DDBJ databases">
        <title>Draft genome of Fabibacter sp. strain SK-8.</title>
        <authorList>
            <person name="Wong S.-K."/>
            <person name="Hamasaki K."/>
            <person name="Yoshizawa S."/>
        </authorList>
    </citation>
    <scope>NUCLEOTIDE SEQUENCE [LARGE SCALE GENOMIC DNA]</scope>
    <source>
        <strain evidence="2 3">SK-8</strain>
    </source>
</reference>
<feature type="transmembrane region" description="Helical" evidence="1">
    <location>
        <begin position="114"/>
        <end position="132"/>
    </location>
</feature>
<dbReference type="EMBL" id="MDGQ01000005">
    <property type="protein sequence ID" value="OEJ99638.1"/>
    <property type="molecule type" value="Genomic_DNA"/>
</dbReference>
<keyword evidence="1" id="KW-0812">Transmembrane</keyword>
<proteinExistence type="predicted"/>
<feature type="transmembrane region" description="Helical" evidence="1">
    <location>
        <begin position="7"/>
        <end position="23"/>
    </location>
</feature>
<accession>A0A1E5SKI3</accession>
<evidence type="ECO:0000313" key="3">
    <source>
        <dbReference type="Proteomes" id="UP000095552"/>
    </source>
</evidence>
<feature type="transmembrane region" description="Helical" evidence="1">
    <location>
        <begin position="250"/>
        <end position="269"/>
    </location>
</feature>